<gene>
    <name evidence="4" type="ORF">L8V00_02000</name>
</gene>
<evidence type="ECO:0000256" key="3">
    <source>
        <dbReference type="PROSITE-ProRule" id="PRU00023"/>
    </source>
</evidence>
<comment type="caution">
    <text evidence="4">The sequence shown here is derived from an EMBL/GenBank/DDBJ whole genome shotgun (WGS) entry which is preliminary data.</text>
</comment>
<protein>
    <submittedName>
        <fullName evidence="4">Ankyrin repeat domain-containing protein</fullName>
    </submittedName>
</protein>
<dbReference type="Pfam" id="PF12796">
    <property type="entry name" value="Ank_2"/>
    <property type="match status" value="1"/>
</dbReference>
<sequence>MTTIDEQMIQLITNSDNKPALDAFIKKNGIDAVDRDGRTLLSSAVAKNNLSLVSYLIEQNYELSAADNQGMTALHIAAIHDYCDMAELLLDNGAEIDPVDAWGNTPLWRAAMNSPDENSSTAKLLLARGADKSKKNDSGVAPIDLLHN</sequence>
<dbReference type="Gene3D" id="1.25.40.20">
    <property type="entry name" value="Ankyrin repeat-containing domain"/>
    <property type="match status" value="2"/>
</dbReference>
<dbReference type="AlphaFoldDB" id="A0A9X3LL03"/>
<name>A0A9X3LL03_9CORY</name>
<feature type="repeat" description="ANK" evidence="3">
    <location>
        <begin position="102"/>
        <end position="137"/>
    </location>
</feature>
<dbReference type="PANTHER" id="PTHR24124:SF14">
    <property type="entry name" value="CHROMOSOME UNDETERMINED SCAFFOLD_25, WHOLE GENOME SHOTGUN SEQUENCE"/>
    <property type="match status" value="1"/>
</dbReference>
<dbReference type="PRINTS" id="PR01415">
    <property type="entry name" value="ANKYRIN"/>
</dbReference>
<dbReference type="PANTHER" id="PTHR24124">
    <property type="entry name" value="ANKYRIN REPEAT FAMILY A"/>
    <property type="match status" value="1"/>
</dbReference>
<accession>A0A9X3LL03</accession>
<dbReference type="RefSeq" id="WP_101629840.1">
    <property type="nucleotide sequence ID" value="NZ_JAKMUT010000002.1"/>
</dbReference>
<dbReference type="PROSITE" id="PS50297">
    <property type="entry name" value="ANK_REP_REGION"/>
    <property type="match status" value="1"/>
</dbReference>
<evidence type="ECO:0000313" key="4">
    <source>
        <dbReference type="EMBL" id="MCZ9288985.1"/>
    </source>
</evidence>
<keyword evidence="5" id="KW-1185">Reference proteome</keyword>
<dbReference type="GO" id="GO:0010468">
    <property type="term" value="P:regulation of gene expression"/>
    <property type="evidence" value="ECO:0007669"/>
    <property type="project" value="TreeGrafter"/>
</dbReference>
<keyword evidence="1" id="KW-0677">Repeat</keyword>
<dbReference type="SUPFAM" id="SSF48403">
    <property type="entry name" value="Ankyrin repeat"/>
    <property type="match status" value="1"/>
</dbReference>
<feature type="repeat" description="ANK" evidence="3">
    <location>
        <begin position="69"/>
        <end position="101"/>
    </location>
</feature>
<evidence type="ECO:0000256" key="2">
    <source>
        <dbReference type="ARBA" id="ARBA00023043"/>
    </source>
</evidence>
<dbReference type="InterPro" id="IPR002110">
    <property type="entry name" value="Ankyrin_rpt"/>
</dbReference>
<evidence type="ECO:0000256" key="1">
    <source>
        <dbReference type="ARBA" id="ARBA00022737"/>
    </source>
</evidence>
<feature type="repeat" description="ANK" evidence="3">
    <location>
        <begin position="36"/>
        <end position="68"/>
    </location>
</feature>
<organism evidence="4 5">
    <name type="scientific">Corynebacterium evansiae</name>
    <dbReference type="NCBI Taxonomy" id="2913499"/>
    <lineage>
        <taxon>Bacteria</taxon>
        <taxon>Bacillati</taxon>
        <taxon>Actinomycetota</taxon>
        <taxon>Actinomycetes</taxon>
        <taxon>Mycobacteriales</taxon>
        <taxon>Corynebacteriaceae</taxon>
        <taxon>Corynebacterium</taxon>
    </lineage>
</organism>
<keyword evidence="2 3" id="KW-0040">ANK repeat</keyword>
<dbReference type="SMART" id="SM00248">
    <property type="entry name" value="ANK"/>
    <property type="match status" value="3"/>
</dbReference>
<proteinExistence type="predicted"/>
<dbReference type="InterPro" id="IPR036770">
    <property type="entry name" value="Ankyrin_rpt-contain_sf"/>
</dbReference>
<evidence type="ECO:0000313" key="5">
    <source>
        <dbReference type="Proteomes" id="UP001146469"/>
    </source>
</evidence>
<dbReference type="Pfam" id="PF00023">
    <property type="entry name" value="Ank"/>
    <property type="match status" value="1"/>
</dbReference>
<dbReference type="Proteomes" id="UP001146469">
    <property type="component" value="Unassembled WGS sequence"/>
</dbReference>
<dbReference type="EMBL" id="JAKMUT010000002">
    <property type="protein sequence ID" value="MCZ9288985.1"/>
    <property type="molecule type" value="Genomic_DNA"/>
</dbReference>
<reference evidence="4" key="1">
    <citation type="submission" date="2022-02" db="EMBL/GenBank/DDBJ databases">
        <title>Corynebacterium sp. from urogenital microbiome.</title>
        <authorList>
            <person name="Cappelli E.A."/>
            <person name="Ribeiro T.G."/>
            <person name="Peixe L."/>
        </authorList>
    </citation>
    <scope>NUCLEOTIDE SEQUENCE</scope>
    <source>
        <strain evidence="4">C8Ua_174</strain>
    </source>
</reference>
<dbReference type="PROSITE" id="PS50088">
    <property type="entry name" value="ANK_REPEAT"/>
    <property type="match status" value="3"/>
</dbReference>